<comment type="caution">
    <text evidence="1">The sequence shown here is derived from an EMBL/GenBank/DDBJ whole genome shotgun (WGS) entry which is preliminary data.</text>
</comment>
<organism evidence="1 2">
    <name type="scientific">Candidatus Uhrbacteria bacterium GW2011_GWD2_52_7</name>
    <dbReference type="NCBI Taxonomy" id="1618989"/>
    <lineage>
        <taxon>Bacteria</taxon>
        <taxon>Candidatus Uhriibacteriota</taxon>
    </lineage>
</organism>
<evidence type="ECO:0000313" key="1">
    <source>
        <dbReference type="EMBL" id="KKW30029.1"/>
    </source>
</evidence>
<dbReference type="AlphaFoldDB" id="A0A0G2AC80"/>
<accession>A0A0G2AC80</accession>
<reference evidence="1 2" key="1">
    <citation type="journal article" date="2015" name="Nature">
        <title>rRNA introns, odd ribosomes, and small enigmatic genomes across a large radiation of phyla.</title>
        <authorList>
            <person name="Brown C.T."/>
            <person name="Hug L.A."/>
            <person name="Thomas B.C."/>
            <person name="Sharon I."/>
            <person name="Castelle C.J."/>
            <person name="Singh A."/>
            <person name="Wilkins M.J."/>
            <person name="Williams K.H."/>
            <person name="Banfield J.F."/>
        </authorList>
    </citation>
    <scope>NUCLEOTIDE SEQUENCE [LARGE SCALE GENOMIC DNA]</scope>
</reference>
<sequence>MKTVFLKAVILIAPVVLLGWLFIRDADPDGVRTIRYTVGDSSPYVNSLLPGERVLDVEEGDRGAFQTVVDEPVYFSVEAPGEGYADVRVAVEFDPNDQPIVELGALTDLRAYAFDFRPMSNAILENLDWSSQSISNDGTLTTLFARDEVRASIDDFLNNPPERSAIATYRTTFPTAYRMADYEPLGYMRHLDVSLRGSHEIVTYADGEHVRFSIKYSDVNRTYGADEVVVRVWNEDGVLMLEDVHHDDGNVSEDQTSTSDAAYFFSYGWDEGVYRIELSGTSDIIWRTIDTTLRYVTFKNRLYIGDDVGYLAEPRATTFVTNSSRITVETFHAESPDEVILEGTAYAIPETHVRQVIEMPDAPLVDGSVSAGDIKMTGDGKFALASDMFFDPDPVALTAAYIYANTAVPAWQDGWRVADATFSLASLATENGAYKFALSLPGLEELGSTVDVHAVTLTFTKPATSWGAALYSQARAFWHALTNLL</sequence>
<dbReference type="Proteomes" id="UP000034846">
    <property type="component" value="Unassembled WGS sequence"/>
</dbReference>
<evidence type="ECO:0000313" key="2">
    <source>
        <dbReference type="Proteomes" id="UP000034846"/>
    </source>
</evidence>
<dbReference type="EMBL" id="LCRD01000025">
    <property type="protein sequence ID" value="KKW30029.1"/>
    <property type="molecule type" value="Genomic_DNA"/>
</dbReference>
<gene>
    <name evidence="1" type="ORF">UY72_C0025G0005</name>
</gene>
<proteinExistence type="predicted"/>
<name>A0A0G2AC80_9BACT</name>
<protein>
    <submittedName>
        <fullName evidence="1">Uncharacterized protein</fullName>
    </submittedName>
</protein>